<comment type="caution">
    <text evidence="5">The sequence shown here is derived from an EMBL/GenBank/DDBJ whole genome shotgun (WGS) entry which is preliminary data.</text>
</comment>
<keyword evidence="3 5" id="KW-0067">ATP-binding</keyword>
<evidence type="ECO:0000256" key="2">
    <source>
        <dbReference type="ARBA" id="ARBA00022741"/>
    </source>
</evidence>
<dbReference type="Gene3D" id="3.40.50.300">
    <property type="entry name" value="P-loop containing nucleotide triphosphate hydrolases"/>
    <property type="match status" value="1"/>
</dbReference>
<evidence type="ECO:0000313" key="6">
    <source>
        <dbReference type="Proteomes" id="UP000672602"/>
    </source>
</evidence>
<dbReference type="InterPro" id="IPR027417">
    <property type="entry name" value="P-loop_NTPase"/>
</dbReference>
<dbReference type="GO" id="GO:0005524">
    <property type="term" value="F:ATP binding"/>
    <property type="evidence" value="ECO:0007669"/>
    <property type="project" value="UniProtKB-KW"/>
</dbReference>
<dbReference type="SUPFAM" id="SSF52540">
    <property type="entry name" value="P-loop containing nucleoside triphosphate hydrolases"/>
    <property type="match status" value="1"/>
</dbReference>
<dbReference type="InterPro" id="IPR003593">
    <property type="entry name" value="AAA+_ATPase"/>
</dbReference>
<accession>A0A8J7S4I9</accession>
<dbReference type="RefSeq" id="WP_210683006.1">
    <property type="nucleotide sequence ID" value="NZ_JAGMWN010000008.1"/>
</dbReference>
<dbReference type="InterPro" id="IPR003439">
    <property type="entry name" value="ABC_transporter-like_ATP-bd"/>
</dbReference>
<dbReference type="SMART" id="SM00382">
    <property type="entry name" value="AAA"/>
    <property type="match status" value="1"/>
</dbReference>
<organism evidence="5 6">
    <name type="scientific">Marivibrio halodurans</name>
    <dbReference type="NCBI Taxonomy" id="2039722"/>
    <lineage>
        <taxon>Bacteria</taxon>
        <taxon>Pseudomonadati</taxon>
        <taxon>Pseudomonadota</taxon>
        <taxon>Alphaproteobacteria</taxon>
        <taxon>Rhodospirillales</taxon>
        <taxon>Rhodospirillaceae</taxon>
        <taxon>Marivibrio</taxon>
    </lineage>
</organism>
<dbReference type="EMBL" id="JAGMWN010000008">
    <property type="protein sequence ID" value="MBP5858418.1"/>
    <property type="molecule type" value="Genomic_DNA"/>
</dbReference>
<dbReference type="PANTHER" id="PTHR45772">
    <property type="entry name" value="CONSERVED COMPONENT OF ABC TRANSPORTER FOR NATURAL AMINO ACIDS-RELATED"/>
    <property type="match status" value="1"/>
</dbReference>
<dbReference type="Pfam" id="PF12399">
    <property type="entry name" value="BCA_ABC_TP_C"/>
    <property type="match status" value="1"/>
</dbReference>
<dbReference type="InterPro" id="IPR051120">
    <property type="entry name" value="ABC_AA/LPS_Transport"/>
</dbReference>
<feature type="domain" description="ABC transporter" evidence="4">
    <location>
        <begin position="9"/>
        <end position="248"/>
    </location>
</feature>
<dbReference type="InterPro" id="IPR032823">
    <property type="entry name" value="BCA_ABC_TP_C"/>
</dbReference>
<evidence type="ECO:0000259" key="4">
    <source>
        <dbReference type="PROSITE" id="PS50893"/>
    </source>
</evidence>
<dbReference type="Pfam" id="PF00005">
    <property type="entry name" value="ABC_tran"/>
    <property type="match status" value="1"/>
</dbReference>
<sequence>MASAKGKALTIDGLTVDFGGFKAVDGFSMIVGDGELRVLLGANGAGKTTLMDLISGKTRSTDGSVHLYDLNITNQEEYRIARAGVGRKFQIPSIFRELTVEQNLIVAGTREPSVFRNLTFGINREGRRRLEDVVELTRLGDVLDRPAGELSHGETQWLELGMLVSQGARVILLDEPTAGMTQVETQKTAELINRMKGDHTILVVEHDMAFVREIASTITVMHLGKLLAEGSMAEIESNQAVRDAYLGSGGIH</sequence>
<dbReference type="NCBIfam" id="TIGR03411">
    <property type="entry name" value="urea_trans_UrtD"/>
    <property type="match status" value="1"/>
</dbReference>
<dbReference type="PANTHER" id="PTHR45772:SF8">
    <property type="entry name" value="HIGH-AFFINITY BRANCHED-CHAIN AMINO ACID TRANSPORT ATP-BINDING PROTEIN"/>
    <property type="match status" value="1"/>
</dbReference>
<dbReference type="GO" id="GO:0005886">
    <property type="term" value="C:plasma membrane"/>
    <property type="evidence" value="ECO:0007669"/>
    <property type="project" value="TreeGrafter"/>
</dbReference>
<keyword evidence="2" id="KW-0547">Nucleotide-binding</keyword>
<evidence type="ECO:0000256" key="3">
    <source>
        <dbReference type="ARBA" id="ARBA00022840"/>
    </source>
</evidence>
<gene>
    <name evidence="5" type="primary">urtD</name>
    <name evidence="5" type="ORF">KAJ83_15460</name>
</gene>
<dbReference type="Proteomes" id="UP000672602">
    <property type="component" value="Unassembled WGS sequence"/>
</dbReference>
<dbReference type="PROSITE" id="PS50893">
    <property type="entry name" value="ABC_TRANSPORTER_2"/>
    <property type="match status" value="1"/>
</dbReference>
<dbReference type="GO" id="GO:0016887">
    <property type="term" value="F:ATP hydrolysis activity"/>
    <property type="evidence" value="ECO:0007669"/>
    <property type="project" value="InterPro"/>
</dbReference>
<dbReference type="CDD" id="cd03219">
    <property type="entry name" value="ABC_Mj1267_LivG_branched"/>
    <property type="match status" value="1"/>
</dbReference>
<keyword evidence="1" id="KW-0813">Transport</keyword>
<reference evidence="5" key="1">
    <citation type="submission" date="2021-04" db="EMBL/GenBank/DDBJ databases">
        <authorList>
            <person name="Zhang D.-C."/>
        </authorList>
    </citation>
    <scope>NUCLEOTIDE SEQUENCE</scope>
    <source>
        <strain evidence="5">CGMCC 1.15697</strain>
    </source>
</reference>
<dbReference type="InterPro" id="IPR017781">
    <property type="entry name" value="ABC_transptr_urea_ATP-bd_UrtD"/>
</dbReference>
<protein>
    <submittedName>
        <fullName evidence="5">Urea ABC transporter ATP-binding protein UrtD</fullName>
    </submittedName>
</protein>
<evidence type="ECO:0000256" key="1">
    <source>
        <dbReference type="ARBA" id="ARBA00022448"/>
    </source>
</evidence>
<keyword evidence="6" id="KW-1185">Reference proteome</keyword>
<dbReference type="AlphaFoldDB" id="A0A8J7S4I9"/>
<proteinExistence type="predicted"/>
<name>A0A8J7S4I9_9PROT</name>
<evidence type="ECO:0000313" key="5">
    <source>
        <dbReference type="EMBL" id="MBP5858418.1"/>
    </source>
</evidence>